<name>X0BC33_FUSOX</name>
<feature type="domain" description="Carrier" evidence="5">
    <location>
        <begin position="1573"/>
        <end position="1649"/>
    </location>
</feature>
<dbReference type="PROSITE" id="PS50075">
    <property type="entry name" value="CARRIER"/>
    <property type="match status" value="2"/>
</dbReference>
<dbReference type="Pfam" id="PF00501">
    <property type="entry name" value="AMP-binding"/>
    <property type="match status" value="2"/>
</dbReference>
<dbReference type="InterPro" id="IPR000873">
    <property type="entry name" value="AMP-dep_synth/lig_dom"/>
</dbReference>
<dbReference type="InterPro" id="IPR023213">
    <property type="entry name" value="CAT-like_dom_sf"/>
</dbReference>
<dbReference type="GO" id="GO:0005737">
    <property type="term" value="C:cytoplasm"/>
    <property type="evidence" value="ECO:0007669"/>
    <property type="project" value="TreeGrafter"/>
</dbReference>
<dbReference type="GO" id="GO:0016874">
    <property type="term" value="F:ligase activity"/>
    <property type="evidence" value="ECO:0007669"/>
    <property type="project" value="UniProtKB-KW"/>
</dbReference>
<reference evidence="6 7" key="1">
    <citation type="submission" date="2011-11" db="EMBL/GenBank/DDBJ databases">
        <title>The Genome Sequence of Fusarium oxysporum PHW815.</title>
        <authorList>
            <consortium name="The Broad Institute Genome Sequencing Platform"/>
            <person name="Ma L.-J."/>
            <person name="Gale L.R."/>
            <person name="Schwartz D.C."/>
            <person name="Zhou S."/>
            <person name="Corby-Kistler H."/>
            <person name="Young S.K."/>
            <person name="Zeng Q."/>
            <person name="Gargeya S."/>
            <person name="Fitzgerald M."/>
            <person name="Haas B."/>
            <person name="Abouelleil A."/>
            <person name="Alvarado L."/>
            <person name="Arachchi H.M."/>
            <person name="Berlin A."/>
            <person name="Brown A."/>
            <person name="Chapman S.B."/>
            <person name="Chen Z."/>
            <person name="Dunbar C."/>
            <person name="Freedman E."/>
            <person name="Gearin G."/>
            <person name="Goldberg J."/>
            <person name="Griggs A."/>
            <person name="Gujja S."/>
            <person name="Heiman D."/>
            <person name="Howarth C."/>
            <person name="Larson L."/>
            <person name="Lui A."/>
            <person name="MacDonald P.J.P."/>
            <person name="Montmayeur A."/>
            <person name="Murphy C."/>
            <person name="Neiman D."/>
            <person name="Pearson M."/>
            <person name="Priest M."/>
            <person name="Roberts A."/>
            <person name="Saif S."/>
            <person name="Shea T."/>
            <person name="Shenoy N."/>
            <person name="Sisk P."/>
            <person name="Stolte C."/>
            <person name="Sykes S."/>
            <person name="Wortman J."/>
            <person name="Nusbaum C."/>
            <person name="Birren B."/>
        </authorList>
    </citation>
    <scope>NUCLEOTIDE SEQUENCE [LARGE SCALE GENOMIC DNA]</scope>
    <source>
        <strain evidence="6 7">54005</strain>
    </source>
</reference>
<comment type="similarity">
    <text evidence="4">Belongs to the NRP synthetase family.</text>
</comment>
<dbReference type="InterPro" id="IPR001242">
    <property type="entry name" value="Condensation_dom"/>
</dbReference>
<dbReference type="InterPro" id="IPR045851">
    <property type="entry name" value="AMP-bd_C_sf"/>
</dbReference>
<gene>
    <name evidence="6" type="ORF">FOQG_18874</name>
</gene>
<dbReference type="FunFam" id="3.30.300.30:FF:000015">
    <property type="entry name" value="Nonribosomal peptide synthase SidD"/>
    <property type="match status" value="1"/>
</dbReference>
<dbReference type="GO" id="GO:0044550">
    <property type="term" value="P:secondary metabolite biosynthetic process"/>
    <property type="evidence" value="ECO:0007669"/>
    <property type="project" value="TreeGrafter"/>
</dbReference>
<dbReference type="OrthoDB" id="416786at2759"/>
<dbReference type="CDD" id="cd19542">
    <property type="entry name" value="CT_NRPS-like"/>
    <property type="match status" value="1"/>
</dbReference>
<evidence type="ECO:0000256" key="3">
    <source>
        <dbReference type="ARBA" id="ARBA00022598"/>
    </source>
</evidence>
<evidence type="ECO:0000256" key="2">
    <source>
        <dbReference type="ARBA" id="ARBA00022553"/>
    </source>
</evidence>
<dbReference type="Proteomes" id="UP000030663">
    <property type="component" value="Unassembled WGS sequence"/>
</dbReference>
<dbReference type="FunFam" id="3.40.50.980:FF:000001">
    <property type="entry name" value="Non-ribosomal peptide synthetase"/>
    <property type="match status" value="1"/>
</dbReference>
<protein>
    <recommendedName>
        <fullName evidence="5">Carrier domain-containing protein</fullName>
    </recommendedName>
</protein>
<dbReference type="InterPro" id="IPR020845">
    <property type="entry name" value="AMP-binding_CS"/>
</dbReference>
<dbReference type="Gene3D" id="3.40.50.12780">
    <property type="entry name" value="N-terminal domain of ligase-like"/>
    <property type="match status" value="2"/>
</dbReference>
<keyword evidence="7" id="KW-1185">Reference proteome</keyword>
<dbReference type="Gene3D" id="3.30.559.10">
    <property type="entry name" value="Chloramphenicol acetyltransferase-like domain"/>
    <property type="match status" value="2"/>
</dbReference>
<dbReference type="SUPFAM" id="SSF47336">
    <property type="entry name" value="ACP-like"/>
    <property type="match status" value="2"/>
</dbReference>
<evidence type="ECO:0000256" key="1">
    <source>
        <dbReference type="ARBA" id="ARBA00022450"/>
    </source>
</evidence>
<dbReference type="Gene3D" id="3.30.559.30">
    <property type="entry name" value="Nonribosomal peptide synthetase, condensation domain"/>
    <property type="match status" value="2"/>
</dbReference>
<dbReference type="FunFam" id="3.40.50.12780:FF:000012">
    <property type="entry name" value="Non-ribosomal peptide synthetase"/>
    <property type="match status" value="1"/>
</dbReference>
<dbReference type="CDD" id="cd19545">
    <property type="entry name" value="FUM14_C_NRPS-like"/>
    <property type="match status" value="1"/>
</dbReference>
<dbReference type="CDD" id="cd05918">
    <property type="entry name" value="A_NRPS_SidN3_like"/>
    <property type="match status" value="1"/>
</dbReference>
<dbReference type="SUPFAM" id="SSF52777">
    <property type="entry name" value="CoA-dependent acyltransferases"/>
    <property type="match status" value="4"/>
</dbReference>
<dbReference type="InterPro" id="IPR006162">
    <property type="entry name" value="Ppantetheine_attach_site"/>
</dbReference>
<organism evidence="6 7">
    <name type="scientific">Fusarium oxysporum f. sp. raphani 54005</name>
    <dbReference type="NCBI Taxonomy" id="1089458"/>
    <lineage>
        <taxon>Eukaryota</taxon>
        <taxon>Fungi</taxon>
        <taxon>Dikarya</taxon>
        <taxon>Ascomycota</taxon>
        <taxon>Pezizomycotina</taxon>
        <taxon>Sordariomycetes</taxon>
        <taxon>Hypocreomycetidae</taxon>
        <taxon>Hypocreales</taxon>
        <taxon>Nectriaceae</taxon>
        <taxon>Fusarium</taxon>
        <taxon>Fusarium oxysporum species complex</taxon>
    </lineage>
</organism>
<feature type="domain" description="Carrier" evidence="5">
    <location>
        <begin position="534"/>
        <end position="610"/>
    </location>
</feature>
<dbReference type="PANTHER" id="PTHR45527">
    <property type="entry name" value="NONRIBOSOMAL PEPTIDE SYNTHETASE"/>
    <property type="match status" value="1"/>
</dbReference>
<evidence type="ECO:0000313" key="6">
    <source>
        <dbReference type="EMBL" id="EXK76383.1"/>
    </source>
</evidence>
<keyword evidence="3" id="KW-0436">Ligase</keyword>
<evidence type="ECO:0000256" key="4">
    <source>
        <dbReference type="ARBA" id="ARBA00029454"/>
    </source>
</evidence>
<dbReference type="Gene3D" id="3.30.300.30">
    <property type="match status" value="2"/>
</dbReference>
<dbReference type="PROSITE" id="PS00012">
    <property type="entry name" value="PHOSPHOPANTETHEINE"/>
    <property type="match status" value="1"/>
</dbReference>
<dbReference type="Gene3D" id="1.10.1200.10">
    <property type="entry name" value="ACP-like"/>
    <property type="match status" value="2"/>
</dbReference>
<dbReference type="HOGENOM" id="CLU_000022_0_12_1"/>
<dbReference type="InterPro" id="IPR036736">
    <property type="entry name" value="ACP-like_sf"/>
</dbReference>
<dbReference type="GO" id="GO:0043041">
    <property type="term" value="P:amino acid activation for nonribosomal peptide biosynthetic process"/>
    <property type="evidence" value="ECO:0007669"/>
    <property type="project" value="TreeGrafter"/>
</dbReference>
<sequence length="2100" mass="232823">MSVVDIQPQATPLHFPSGPKDGILTTVKPPEPPVAPCVVTDFIKYQSLVNPNASAVQLEHQQPVSYGTLWELVETLVASLKFQANTIVPICMELSVEYVATMLAILKAGAAYVLLDPESSAERNRIIVKDCGADFVVVHLRYSHLFTKFEIFEHILSAAAAGRQLSPRAEPTPADLAYIIYTSGSTGKPKGVCLSHRSVTLGISHFSLNGYKRWLLFYNPVFSAAQRTILATLSHGGCLCLAPRNRLATALPEVLVNLQIEALGITPSALSLLSLSGLPASLRQITTVGEPLSQMLVDQFATRVDLRVSYGLSECAQLNFSRLLRPGDNPRNVGRPTDTSTAVILEPETDVQASEGGSGELCLYGPQIARGYHGLASETHKKFTQNPYGPGLLFRTGDHAVQHSDGTIEILGRLDYQVKIHGQRVEPQEIGTQLALEEDASAVACFGAQIQGRASLVGAAVPKDGVDWSQLVNTLRRKAQTSFPRYMVPGYWLRIDKLPVNQNGKVDLAKLRAIAESTPLEHLLNRAASTNNVESISEETVKIRDIWAKLLNLPRSLIQPSDSFTSLGGSSLEAIQAIRQLKTDDIHLNLSDMLQSQTLEQVSEISRTNHENETSVADVPPFSLLPASYPVEELAFDRGVSDAFPATALQTGILASTIQGNKDYFYQRLYDVRHLDLIRLELAFRIAFTRSDTLRSTFLTSLAGFIQVVRNDWVLPWTAEYVSTKEYLAKDRERGVEFGQPFVRACVLNRNVLVVSVHHALFDYWSHVFLFEDVASLYFGLQPIDRAPWRSYIHALQRQSQEDAKAFWSGHLSHATKTQLVASPTPASSSVSRTLSIDTKSATQLLQTTPGAIFYTAWAWVLSRNTGSPTVTMAIALSGRDIHVPGIERLDGPTLAIVPQLVEIPENTPLQDTVKVVNDQVWEMVRHSHVGIQGALAASDHHDSKLFDTMVNILAREQEPDDMTRQTFQEFGRRPAWKTEYTTLNVQITSDGAELTLTGPVEPQRLDFILEQFSQAVKHILLNPQGAASSLSIIGSEERAILLERSPTVSLPKTLHGQFEKVAQEHASRLAINYQNETLWTYSELDQKANQLAHHLAASGVKQGDMVPLLLSKSPFMILSILSVFKLGASYVPLSPDNPVERNSFIVQDVGGKLVLTETAYSEYFTDTPNILADTVNLEAYPTSKVTSVVSPDQLAYILYTSGSTGQPKGVMVSHKSCAAAMESIIAFENKTDGNFRTLQFSNYIFDVSLYDFFVTLHSGATLCVVPTDRLLDDLAGCINELSVDHVFLTPTVARLLDPEEVPSLKSITVGGEQLTRDVIDTWASKAKLRNGYGPTEASVLVTIKDVEPSTKGGIIGQPLQSVAAVILDPHSSQLTPYGAVGELCFRGPQLAEGYLKRPDATEKAFINAVALNGERIYRSGDLARFLPGHDIECLGRIDDQVKVNGYRIELGEVEQAILRTGEVKDCVMAVWKQDNAAHLVGCVVFIDDYPTKGEATLGDFQDNVRRLKDKCKGLASYMIPKALLPFRAMPLLPSGKTDRKRLKAIVADLKLADLTTNAFDRTDAANAGPVTPPKSSKEKLLYEAWKQMLHLEDRPFGLESSFLSLGGDSIAAINLVSYLRKEGAKLTVGEVLRFPVLGAMVEHLELEGNDSTGTEPVVEFQTPSEIQSSIVSSGLLEEQVEYVYPCPPGQAEFLTQGAREESFWSLMTLRSLGKATRTEEWIELVRKLTETNDILRTTFTRHQDTWYGVVLKVASPVVAIHHIQTAAEEQEIKERVWNQRFVFGRPFIRYDILHYPDGEQKVLTKLDHGLYDGTLLRILGGHFEAFQQNQPLEQFTCFRDYSFHIWRSDQQRTLDFWKQSTKRPILFDFPITSNQPKVTKKALRVTTVDVEPLARLSGATISIIFQSVFQLWLSIRSGEQDVSFDYLYTGRNIDMPDPQSINGTCANFLPLRARVTQETPVNKFLQQTQDDFWEYTENSNVGMVDIHRACGTVRDEISNRALFLFQPFEPKKPSSSAANEMKWVVMAQSEVRMPQPYVVVFEVAKTVDDGYKLSFAYDDQVWSEEAAEKEVELMERILLTLIAGAGKEDKIGDITSLLP</sequence>
<accession>X0BC33</accession>
<dbReference type="EMBL" id="KI979522">
    <property type="protein sequence ID" value="EXK76383.1"/>
    <property type="molecule type" value="Genomic_DNA"/>
</dbReference>
<dbReference type="GO" id="GO:0031177">
    <property type="term" value="F:phosphopantetheine binding"/>
    <property type="evidence" value="ECO:0007669"/>
    <property type="project" value="TreeGrafter"/>
</dbReference>
<evidence type="ECO:0000259" key="5">
    <source>
        <dbReference type="PROSITE" id="PS50075"/>
    </source>
</evidence>
<dbReference type="Pfam" id="PF00668">
    <property type="entry name" value="Condensation"/>
    <property type="match status" value="2"/>
</dbReference>
<keyword evidence="1" id="KW-0596">Phosphopantetheine</keyword>
<dbReference type="NCBIfam" id="TIGR01733">
    <property type="entry name" value="AA-adenyl-dom"/>
    <property type="match status" value="1"/>
</dbReference>
<dbReference type="InterPro" id="IPR010071">
    <property type="entry name" value="AA_adenyl_dom"/>
</dbReference>
<proteinExistence type="inferred from homology"/>
<dbReference type="PANTHER" id="PTHR45527:SF1">
    <property type="entry name" value="FATTY ACID SYNTHASE"/>
    <property type="match status" value="1"/>
</dbReference>
<dbReference type="InterPro" id="IPR009081">
    <property type="entry name" value="PP-bd_ACP"/>
</dbReference>
<dbReference type="SUPFAM" id="SSF56801">
    <property type="entry name" value="Acetyl-CoA synthetase-like"/>
    <property type="match status" value="2"/>
</dbReference>
<dbReference type="PROSITE" id="PS00455">
    <property type="entry name" value="AMP_BINDING"/>
    <property type="match status" value="2"/>
</dbReference>
<evidence type="ECO:0000313" key="7">
    <source>
        <dbReference type="Proteomes" id="UP000030663"/>
    </source>
</evidence>
<dbReference type="Pfam" id="PF00550">
    <property type="entry name" value="PP-binding"/>
    <property type="match status" value="2"/>
</dbReference>
<keyword evidence="2" id="KW-0597">Phosphoprotein</keyword>
<dbReference type="InterPro" id="IPR042099">
    <property type="entry name" value="ANL_N_sf"/>
</dbReference>